<sequence length="197" mass="21546">RNSYQRLNQSHSSAPCSAKPRSKEGTNQRDKCSYESAPAVMFISSKTPILLQTTPAIVKKTGSSGRKIRIILDSGSQRSYITNPLKKELTLQVDHQEAMLIKTFSSKEENIKLLGWKDMQMPACSVPLICEPFTGQTVDLAKKTDDCLKTSGPAEADILTGSDHYWQLVTGEERKGDSCPMAVNTGLGWVLSGPIVG</sequence>
<evidence type="ECO:0000313" key="2">
    <source>
        <dbReference type="EMBL" id="KAK2568705.1"/>
    </source>
</evidence>
<feature type="compositionally biased region" description="Polar residues" evidence="1">
    <location>
        <begin position="1"/>
        <end position="15"/>
    </location>
</feature>
<proteinExistence type="predicted"/>
<organism evidence="2 3">
    <name type="scientific">Acropora cervicornis</name>
    <name type="common">Staghorn coral</name>
    <dbReference type="NCBI Taxonomy" id="6130"/>
    <lineage>
        <taxon>Eukaryota</taxon>
        <taxon>Metazoa</taxon>
        <taxon>Cnidaria</taxon>
        <taxon>Anthozoa</taxon>
        <taxon>Hexacorallia</taxon>
        <taxon>Scleractinia</taxon>
        <taxon>Astrocoeniina</taxon>
        <taxon>Acroporidae</taxon>
        <taxon>Acropora</taxon>
    </lineage>
</organism>
<dbReference type="GO" id="GO:0004190">
    <property type="term" value="F:aspartic-type endopeptidase activity"/>
    <property type="evidence" value="ECO:0007669"/>
    <property type="project" value="InterPro"/>
</dbReference>
<reference evidence="2" key="1">
    <citation type="journal article" date="2023" name="G3 (Bethesda)">
        <title>Whole genome assembly and annotation of the endangered Caribbean coral Acropora cervicornis.</title>
        <authorList>
            <person name="Selwyn J.D."/>
            <person name="Vollmer S.V."/>
        </authorList>
    </citation>
    <scope>NUCLEOTIDE SEQUENCE</scope>
    <source>
        <strain evidence="2">K2</strain>
    </source>
</reference>
<dbReference type="Proteomes" id="UP001249851">
    <property type="component" value="Unassembled WGS sequence"/>
</dbReference>
<dbReference type="InterPro" id="IPR001969">
    <property type="entry name" value="Aspartic_peptidase_AS"/>
</dbReference>
<evidence type="ECO:0008006" key="4">
    <source>
        <dbReference type="Google" id="ProtNLM"/>
    </source>
</evidence>
<keyword evidence="3" id="KW-1185">Reference proteome</keyword>
<name>A0AAD9QX12_ACRCE</name>
<gene>
    <name evidence="2" type="ORF">P5673_006699</name>
</gene>
<accession>A0AAD9QX12</accession>
<dbReference type="GO" id="GO:0006508">
    <property type="term" value="P:proteolysis"/>
    <property type="evidence" value="ECO:0007669"/>
    <property type="project" value="InterPro"/>
</dbReference>
<feature type="region of interest" description="Disordered" evidence="1">
    <location>
        <begin position="1"/>
        <end position="30"/>
    </location>
</feature>
<evidence type="ECO:0000256" key="1">
    <source>
        <dbReference type="SAM" id="MobiDB-lite"/>
    </source>
</evidence>
<feature type="non-terminal residue" evidence="2">
    <location>
        <position position="1"/>
    </location>
</feature>
<reference evidence="2" key="2">
    <citation type="journal article" date="2023" name="Science">
        <title>Genomic signatures of disease resistance in endangered staghorn corals.</title>
        <authorList>
            <person name="Vollmer S.V."/>
            <person name="Selwyn J.D."/>
            <person name="Despard B.A."/>
            <person name="Roesel C.L."/>
        </authorList>
    </citation>
    <scope>NUCLEOTIDE SEQUENCE</scope>
    <source>
        <strain evidence="2">K2</strain>
    </source>
</reference>
<evidence type="ECO:0000313" key="3">
    <source>
        <dbReference type="Proteomes" id="UP001249851"/>
    </source>
</evidence>
<protein>
    <recommendedName>
        <fullName evidence="4">Peptidase aspartic putative domain-containing protein</fullName>
    </recommendedName>
</protein>
<dbReference type="EMBL" id="JARQWQ010000011">
    <property type="protein sequence ID" value="KAK2568705.1"/>
    <property type="molecule type" value="Genomic_DNA"/>
</dbReference>
<dbReference type="AlphaFoldDB" id="A0AAD9QX12"/>
<feature type="compositionally biased region" description="Basic and acidic residues" evidence="1">
    <location>
        <begin position="21"/>
        <end position="30"/>
    </location>
</feature>
<dbReference type="PROSITE" id="PS00141">
    <property type="entry name" value="ASP_PROTEASE"/>
    <property type="match status" value="1"/>
</dbReference>
<comment type="caution">
    <text evidence="2">The sequence shown here is derived from an EMBL/GenBank/DDBJ whole genome shotgun (WGS) entry which is preliminary data.</text>
</comment>